<dbReference type="PANTHER" id="PTHR19432">
    <property type="entry name" value="SUGAR TRANSPORTER"/>
    <property type="match status" value="1"/>
</dbReference>
<dbReference type="Proteomes" id="UP000179807">
    <property type="component" value="Unassembled WGS sequence"/>
</dbReference>
<evidence type="ECO:0000256" key="3">
    <source>
        <dbReference type="ARBA" id="ARBA00022692"/>
    </source>
</evidence>
<feature type="transmembrane region" description="Helical" evidence="6">
    <location>
        <begin position="61"/>
        <end position="81"/>
    </location>
</feature>
<dbReference type="OrthoDB" id="28755at2759"/>
<dbReference type="Pfam" id="PF07690">
    <property type="entry name" value="MFS_1"/>
    <property type="match status" value="1"/>
</dbReference>
<dbReference type="RefSeq" id="XP_068361066.1">
    <property type="nucleotide sequence ID" value="XM_068492259.1"/>
</dbReference>
<feature type="transmembrane region" description="Helical" evidence="6">
    <location>
        <begin position="334"/>
        <end position="353"/>
    </location>
</feature>
<proteinExistence type="predicted"/>
<keyword evidence="4 6" id="KW-1133">Transmembrane helix</keyword>
<feature type="transmembrane region" description="Helical" evidence="6">
    <location>
        <begin position="429"/>
        <end position="450"/>
    </location>
</feature>
<dbReference type="GO" id="GO:0008506">
    <property type="term" value="F:sucrose:proton symporter activity"/>
    <property type="evidence" value="ECO:0007669"/>
    <property type="project" value="TreeGrafter"/>
</dbReference>
<feature type="transmembrane region" description="Helical" evidence="6">
    <location>
        <begin position="397"/>
        <end position="417"/>
    </location>
</feature>
<dbReference type="GO" id="GO:0016020">
    <property type="term" value="C:membrane"/>
    <property type="evidence" value="ECO:0007669"/>
    <property type="project" value="UniProtKB-SubCell"/>
</dbReference>
<evidence type="ECO:0000256" key="1">
    <source>
        <dbReference type="ARBA" id="ARBA00004141"/>
    </source>
</evidence>
<sequence>MDSTLEECSNSSNMINDGYSTPRILCMCGGIMAAQFMFSYSFALTAPLARQLAFSKTWTQVFSAFGPIAGGVIQPLIGFFSDRVHSRYGRRRPFIVVGQIGTGIALVMQIFVFQVIDHKYLKARQILYVISLIMVNCFVQAIQGPSRTLIADLLPSYQQVLGNAMATSMIAFASITCNLLGFILIIKPQDNFFKLEVFVPFLSLIFAVMGTVMTCITTKEVPTNIDKDYQNVEEQAERKNPLKEIVDTIKNIDRPVIIVAVLLLVSWAAYYPFTYNATGYYAVDIYNADPDEPDSETYKKGIGHGMLMIAINNVITLCSGYINQKLIDSVGPKIPYAASQLIECAVLIAAIFMKKEWLATFLFALLGISQSIFNIVPYTIVGICVAKSQMGMVMGSLNIFVVLGQLITGTLICPFVASDDKHVKGKLGPVIAVGSPFALAAAVICIFLTIPERKDERDTLNDELIVPVSDQ</sequence>
<protein>
    <submittedName>
        <fullName evidence="7">Major facilitator superfamily transporter</fullName>
    </submittedName>
</protein>
<comment type="caution">
    <text evidence="7">The sequence shown here is derived from an EMBL/GenBank/DDBJ whole genome shotgun (WGS) entry which is preliminary data.</text>
</comment>
<evidence type="ECO:0000256" key="2">
    <source>
        <dbReference type="ARBA" id="ARBA00022448"/>
    </source>
</evidence>
<feature type="transmembrane region" description="Helical" evidence="6">
    <location>
        <begin position="164"/>
        <end position="186"/>
    </location>
</feature>
<feature type="transmembrane region" description="Helical" evidence="6">
    <location>
        <begin position="24"/>
        <end position="49"/>
    </location>
</feature>
<gene>
    <name evidence="7" type="ORF">TRFO_05046</name>
</gene>
<dbReference type="InterPro" id="IPR011701">
    <property type="entry name" value="MFS"/>
</dbReference>
<dbReference type="PANTHER" id="PTHR19432:SF26">
    <property type="entry name" value="MAJOR FACILITATOR SUPERFAMILY (MFS) PROFILE DOMAIN-CONTAINING PROTEIN"/>
    <property type="match status" value="1"/>
</dbReference>
<dbReference type="SUPFAM" id="SSF103473">
    <property type="entry name" value="MFS general substrate transporter"/>
    <property type="match status" value="1"/>
</dbReference>
<evidence type="ECO:0000313" key="8">
    <source>
        <dbReference type="Proteomes" id="UP000179807"/>
    </source>
</evidence>
<accession>A0A1J4KAE2</accession>
<organism evidence="7 8">
    <name type="scientific">Tritrichomonas foetus</name>
    <dbReference type="NCBI Taxonomy" id="1144522"/>
    <lineage>
        <taxon>Eukaryota</taxon>
        <taxon>Metamonada</taxon>
        <taxon>Parabasalia</taxon>
        <taxon>Tritrichomonadida</taxon>
        <taxon>Tritrichomonadidae</taxon>
        <taxon>Tritrichomonas</taxon>
    </lineage>
</organism>
<evidence type="ECO:0000256" key="5">
    <source>
        <dbReference type="ARBA" id="ARBA00023136"/>
    </source>
</evidence>
<keyword evidence="5 6" id="KW-0472">Membrane</keyword>
<feature type="transmembrane region" description="Helical" evidence="6">
    <location>
        <begin position="359"/>
        <end position="385"/>
    </location>
</feature>
<dbReference type="AlphaFoldDB" id="A0A1J4KAE2"/>
<feature type="transmembrane region" description="Helical" evidence="6">
    <location>
        <begin position="256"/>
        <end position="273"/>
    </location>
</feature>
<feature type="transmembrane region" description="Helical" evidence="6">
    <location>
        <begin position="125"/>
        <end position="143"/>
    </location>
</feature>
<dbReference type="GeneID" id="94826963"/>
<name>A0A1J4KAE2_9EUKA</name>
<dbReference type="EMBL" id="MLAK01000682">
    <property type="protein sequence ID" value="OHT07930.1"/>
    <property type="molecule type" value="Genomic_DNA"/>
</dbReference>
<evidence type="ECO:0000256" key="6">
    <source>
        <dbReference type="SAM" id="Phobius"/>
    </source>
</evidence>
<evidence type="ECO:0000313" key="7">
    <source>
        <dbReference type="EMBL" id="OHT07930.1"/>
    </source>
</evidence>
<feature type="transmembrane region" description="Helical" evidence="6">
    <location>
        <begin position="198"/>
        <end position="217"/>
    </location>
</feature>
<feature type="transmembrane region" description="Helical" evidence="6">
    <location>
        <begin position="302"/>
        <end position="322"/>
    </location>
</feature>
<dbReference type="VEuPathDB" id="TrichDB:TRFO_05046"/>
<dbReference type="Gene3D" id="1.20.1250.20">
    <property type="entry name" value="MFS general substrate transporter like domains"/>
    <property type="match status" value="1"/>
</dbReference>
<comment type="subcellular location">
    <subcellularLocation>
        <location evidence="1">Membrane</location>
        <topology evidence="1">Multi-pass membrane protein</topology>
    </subcellularLocation>
</comment>
<feature type="transmembrane region" description="Helical" evidence="6">
    <location>
        <begin position="93"/>
        <end position="113"/>
    </location>
</feature>
<reference evidence="7" key="1">
    <citation type="submission" date="2016-10" db="EMBL/GenBank/DDBJ databases">
        <authorList>
            <person name="Benchimol M."/>
            <person name="Almeida L.G."/>
            <person name="Vasconcelos A.T."/>
            <person name="Perreira-Neves A."/>
            <person name="Rosa I.A."/>
            <person name="Tasca T."/>
            <person name="Bogo M.R."/>
            <person name="de Souza W."/>
        </authorList>
    </citation>
    <scope>NUCLEOTIDE SEQUENCE [LARGE SCALE GENOMIC DNA]</scope>
    <source>
        <strain evidence="7">K</strain>
    </source>
</reference>
<evidence type="ECO:0000256" key="4">
    <source>
        <dbReference type="ARBA" id="ARBA00022989"/>
    </source>
</evidence>
<keyword evidence="8" id="KW-1185">Reference proteome</keyword>
<keyword evidence="3 6" id="KW-0812">Transmembrane</keyword>
<dbReference type="InterPro" id="IPR036259">
    <property type="entry name" value="MFS_trans_sf"/>
</dbReference>
<keyword evidence="2" id="KW-0813">Transport</keyword>